<organism evidence="1 2">
    <name type="scientific">Providencia alcalifaciens</name>
    <dbReference type="NCBI Taxonomy" id="126385"/>
    <lineage>
        <taxon>Bacteria</taxon>
        <taxon>Pseudomonadati</taxon>
        <taxon>Pseudomonadota</taxon>
        <taxon>Gammaproteobacteria</taxon>
        <taxon>Enterobacterales</taxon>
        <taxon>Morganellaceae</taxon>
        <taxon>Providencia</taxon>
    </lineage>
</organism>
<sequence length="196" mass="22014">MTAEGHLLFSVASLVMAHKLQITPEFAQGDWLHMVPGVLLGALLPDIDHPSSILGRLFRIISLPISKLCGHRGFTHSLIAWLILLISSYQWIPHYWDLPSDLIQAFLLGYMSHLVADMLTPSGVPFLWPLPTRFCFPILRGKSSKRGERFIAVLLTVCAVLIPTGHPADWFQQIENAINYFNNQINIHLPTKSSLL</sequence>
<comment type="caution">
    <text evidence="1">The sequence shown here is derived from an EMBL/GenBank/DDBJ whole genome shotgun (WGS) entry which is preliminary data.</text>
</comment>
<evidence type="ECO:0000313" key="2">
    <source>
        <dbReference type="Proteomes" id="UP000295055"/>
    </source>
</evidence>
<dbReference type="OrthoDB" id="5459053at2"/>
<dbReference type="Pfam" id="PF04307">
    <property type="entry name" value="YdjM"/>
    <property type="match status" value="1"/>
</dbReference>
<dbReference type="Proteomes" id="UP000295055">
    <property type="component" value="Unassembled WGS sequence"/>
</dbReference>
<dbReference type="EMBL" id="SMAS01000001">
    <property type="protein sequence ID" value="TCT38535.1"/>
    <property type="molecule type" value="Genomic_DNA"/>
</dbReference>
<name>A0A4R3NR82_9GAMM</name>
<dbReference type="RefSeq" id="WP_132494801.1">
    <property type="nucleotide sequence ID" value="NZ_SMAS01000001.1"/>
</dbReference>
<dbReference type="InterPro" id="IPR007404">
    <property type="entry name" value="YdjM-like"/>
</dbReference>
<dbReference type="PIRSF" id="PIRSF030780">
    <property type="entry name" value="Md_memb_hyd_prd"/>
    <property type="match status" value="1"/>
</dbReference>
<dbReference type="NCBIfam" id="NF008651">
    <property type="entry name" value="PRK11648.1"/>
    <property type="match status" value="1"/>
</dbReference>
<evidence type="ECO:0000313" key="1">
    <source>
        <dbReference type="EMBL" id="TCT38535.1"/>
    </source>
</evidence>
<dbReference type="AlphaFoldDB" id="A0A4R3NR82"/>
<gene>
    <name evidence="1" type="ORF">EC835_101546</name>
</gene>
<accession>A0A4R3NR82</accession>
<reference evidence="1 2" key="1">
    <citation type="submission" date="2019-03" db="EMBL/GenBank/DDBJ databases">
        <title>Genomic analyses of the natural microbiome of Caenorhabditis elegans.</title>
        <authorList>
            <person name="Samuel B."/>
        </authorList>
    </citation>
    <scope>NUCLEOTIDE SEQUENCE [LARGE SCALE GENOMIC DNA]</scope>
    <source>
        <strain evidence="1 2">JUb102</strain>
    </source>
</reference>
<proteinExistence type="predicted"/>
<dbReference type="PANTHER" id="PTHR35531:SF1">
    <property type="entry name" value="INNER MEMBRANE PROTEIN YBCI-RELATED"/>
    <property type="match status" value="1"/>
</dbReference>
<protein>
    <submittedName>
        <fullName evidence="1">Inner membrane protein</fullName>
    </submittedName>
</protein>
<dbReference type="InterPro" id="IPR016956">
    <property type="entry name" value="YdjM"/>
</dbReference>
<dbReference type="PANTHER" id="PTHR35531">
    <property type="entry name" value="INNER MEMBRANE PROTEIN YBCI-RELATED"/>
    <property type="match status" value="1"/>
</dbReference>